<dbReference type="PANTHER" id="PTHR11088:SF60">
    <property type="entry name" value="TRNA DIMETHYLALLYLTRANSFERASE"/>
    <property type="match status" value="1"/>
</dbReference>
<evidence type="ECO:0000256" key="9">
    <source>
        <dbReference type="ARBA" id="ARBA00049563"/>
    </source>
</evidence>
<evidence type="ECO:0000256" key="1">
    <source>
        <dbReference type="ARBA" id="ARBA00001946"/>
    </source>
</evidence>
<dbReference type="Gene3D" id="1.10.287.890">
    <property type="entry name" value="Crystal structure of tRNA isopentenylpyrophosphate transferase (bh2366) domain"/>
    <property type="match status" value="1"/>
</dbReference>
<feature type="binding site" evidence="10">
    <location>
        <begin position="13"/>
        <end position="20"/>
    </location>
    <ligand>
        <name>ATP</name>
        <dbReference type="ChEBI" id="CHEBI:30616"/>
    </ligand>
</feature>
<comment type="caution">
    <text evidence="10">Lacks conserved residue(s) required for the propagation of feature annotation.</text>
</comment>
<dbReference type="Gene3D" id="3.40.50.300">
    <property type="entry name" value="P-loop containing nucleotide triphosphate hydrolases"/>
    <property type="match status" value="1"/>
</dbReference>
<evidence type="ECO:0000256" key="5">
    <source>
        <dbReference type="ARBA" id="ARBA00022694"/>
    </source>
</evidence>
<dbReference type="PANTHER" id="PTHR11088">
    <property type="entry name" value="TRNA DIMETHYLALLYLTRANSFERASE"/>
    <property type="match status" value="1"/>
</dbReference>
<evidence type="ECO:0000313" key="14">
    <source>
        <dbReference type="EMBL" id="KGN91749.1"/>
    </source>
</evidence>
<evidence type="ECO:0000256" key="2">
    <source>
        <dbReference type="ARBA" id="ARBA00003213"/>
    </source>
</evidence>
<evidence type="ECO:0000256" key="13">
    <source>
        <dbReference type="RuleBase" id="RU003785"/>
    </source>
</evidence>
<evidence type="ECO:0000256" key="3">
    <source>
        <dbReference type="ARBA" id="ARBA00005842"/>
    </source>
</evidence>
<dbReference type="InterPro" id="IPR027417">
    <property type="entry name" value="P-loop_NTPase"/>
</dbReference>
<feature type="binding site" evidence="10">
    <location>
        <begin position="15"/>
        <end position="20"/>
    </location>
    <ligand>
        <name>substrate</name>
    </ligand>
</feature>
<dbReference type="NCBIfam" id="TIGR00174">
    <property type="entry name" value="miaA"/>
    <property type="match status" value="1"/>
</dbReference>
<keyword evidence="8 10" id="KW-0460">Magnesium</keyword>
<protein>
    <recommendedName>
        <fullName evidence="10">tRNA dimethylallyltransferase</fullName>
        <ecNumber evidence="10">2.5.1.75</ecNumber>
    </recommendedName>
    <alternativeName>
        <fullName evidence="10">Dimethylallyl diphosphate:tRNA dimethylallyltransferase</fullName>
        <shortName evidence="10">DMAPP:tRNA dimethylallyltransferase</shortName>
        <shortName evidence="10">DMATase</shortName>
    </alternativeName>
    <alternativeName>
        <fullName evidence="10">Isopentenyl-diphosphate:tRNA isopentenyltransferase</fullName>
        <shortName evidence="10">IPP transferase</shortName>
        <shortName evidence="10">IPPT</shortName>
        <shortName evidence="10">IPTase</shortName>
    </alternativeName>
</protein>
<dbReference type="Pfam" id="PF01715">
    <property type="entry name" value="IPPT"/>
    <property type="match status" value="1"/>
</dbReference>
<evidence type="ECO:0000256" key="4">
    <source>
        <dbReference type="ARBA" id="ARBA00022679"/>
    </source>
</evidence>
<proteinExistence type="inferred from homology"/>
<comment type="catalytic activity">
    <reaction evidence="9 10 11">
        <text>adenosine(37) in tRNA + dimethylallyl diphosphate = N(6)-dimethylallyladenosine(37) in tRNA + diphosphate</text>
        <dbReference type="Rhea" id="RHEA:26482"/>
        <dbReference type="Rhea" id="RHEA-COMP:10162"/>
        <dbReference type="Rhea" id="RHEA-COMP:10375"/>
        <dbReference type="ChEBI" id="CHEBI:33019"/>
        <dbReference type="ChEBI" id="CHEBI:57623"/>
        <dbReference type="ChEBI" id="CHEBI:74411"/>
        <dbReference type="ChEBI" id="CHEBI:74415"/>
        <dbReference type="EC" id="2.5.1.75"/>
    </reaction>
</comment>
<keyword evidence="15" id="KW-1185">Reference proteome</keyword>
<dbReference type="HAMAP" id="MF_00185">
    <property type="entry name" value="IPP_trans"/>
    <property type="match status" value="1"/>
</dbReference>
<evidence type="ECO:0000256" key="6">
    <source>
        <dbReference type="ARBA" id="ARBA00022741"/>
    </source>
</evidence>
<reference evidence="14 15" key="1">
    <citation type="submission" date="2014-08" db="EMBL/GenBank/DDBJ databases">
        <title>Porphyromonas canoris strain:OH2762 Genome sequencing.</title>
        <authorList>
            <person name="Wallis C."/>
            <person name="Deusch O."/>
            <person name="O'Flynn C."/>
            <person name="Davis I."/>
            <person name="Jospin G."/>
            <person name="Darling A.E."/>
            <person name="Coil D.A."/>
            <person name="Alexiev A."/>
            <person name="Horsfall A."/>
            <person name="Kirkwood N."/>
            <person name="Harris S."/>
            <person name="Eisen J.A."/>
        </authorList>
    </citation>
    <scope>NUCLEOTIDE SEQUENCE [LARGE SCALE GENOMIC DNA]</scope>
    <source>
        <strain evidence="15">COT-108 OH2762</strain>
    </source>
</reference>
<comment type="subunit">
    <text evidence="10">Monomer.</text>
</comment>
<evidence type="ECO:0000313" key="15">
    <source>
        <dbReference type="Proteomes" id="UP000030101"/>
    </source>
</evidence>
<sequence>MNKAQKDLVVIMGPTASGKTAVAAHLALLMGGVILSGDSRQVYRGMDIGTGKDLADYIINGTNIPYYLIDICEPGEEYNIFRYKKDFAEVMNALPKDTPKILCGGSGLYIESVLNAYEMADVPEDPLFRKSLEAFSLEELIEQLKAHTTLHNSTDTSSRKRVIRALEIAKHSHSGTLPHKGTPLSYGLFAIEISRELRRKRITERLHARLQEGMIEEIEALLRAGVPEEMLLQYGLEYRYITLYLTGKLNREAAVSQLEIAIHQFAKRQMTWLRGMPKRGLAVEWVTPEATPAETAQKILDRIKQKQNEI</sequence>
<gene>
    <name evidence="10" type="primary">miaA</name>
    <name evidence="14" type="ORF">HQ43_06540</name>
</gene>
<dbReference type="GO" id="GO:0016740">
    <property type="term" value="F:transferase activity"/>
    <property type="evidence" value="ECO:0007669"/>
    <property type="project" value="UniProtKB-KW"/>
</dbReference>
<dbReference type="EC" id="2.5.1.75" evidence="10"/>
<dbReference type="EMBL" id="JQZV01000013">
    <property type="protein sequence ID" value="KGN91749.1"/>
    <property type="molecule type" value="Genomic_DNA"/>
</dbReference>
<keyword evidence="5 10" id="KW-0819">tRNA processing</keyword>
<evidence type="ECO:0000256" key="8">
    <source>
        <dbReference type="ARBA" id="ARBA00022842"/>
    </source>
</evidence>
<feature type="site" description="Interaction with substrate tRNA" evidence="10">
    <location>
        <position position="106"/>
    </location>
</feature>
<evidence type="ECO:0000256" key="11">
    <source>
        <dbReference type="RuleBase" id="RU003783"/>
    </source>
</evidence>
<comment type="caution">
    <text evidence="14">The sequence shown here is derived from an EMBL/GenBank/DDBJ whole genome shotgun (WGS) entry which is preliminary data.</text>
</comment>
<evidence type="ECO:0000256" key="10">
    <source>
        <dbReference type="HAMAP-Rule" id="MF_00185"/>
    </source>
</evidence>
<name>A0ABR4XJ72_9PORP</name>
<dbReference type="InterPro" id="IPR039657">
    <property type="entry name" value="Dimethylallyltransferase"/>
</dbReference>
<evidence type="ECO:0000256" key="7">
    <source>
        <dbReference type="ARBA" id="ARBA00022840"/>
    </source>
</evidence>
<dbReference type="Proteomes" id="UP000030101">
    <property type="component" value="Unassembled WGS sequence"/>
</dbReference>
<comment type="similarity">
    <text evidence="3 10 13">Belongs to the IPP transferase family.</text>
</comment>
<feature type="region of interest" description="Interaction with substrate tRNA" evidence="10">
    <location>
        <begin position="38"/>
        <end position="41"/>
    </location>
</feature>
<evidence type="ECO:0000256" key="12">
    <source>
        <dbReference type="RuleBase" id="RU003784"/>
    </source>
</evidence>
<accession>A0ABR4XJ72</accession>
<keyword evidence="6 10" id="KW-0547">Nucleotide-binding</keyword>
<feature type="site" description="Interaction with substrate tRNA" evidence="10">
    <location>
        <position position="129"/>
    </location>
</feature>
<dbReference type="SUPFAM" id="SSF52540">
    <property type="entry name" value="P-loop containing nucleoside triphosphate hydrolases"/>
    <property type="match status" value="2"/>
</dbReference>
<keyword evidence="7 10" id="KW-0067">ATP-binding</keyword>
<comment type="cofactor">
    <cofactor evidence="1 10">
        <name>Mg(2+)</name>
        <dbReference type="ChEBI" id="CHEBI:18420"/>
    </cofactor>
</comment>
<keyword evidence="4 10" id="KW-0808">Transferase</keyword>
<dbReference type="InterPro" id="IPR018022">
    <property type="entry name" value="IPT"/>
</dbReference>
<organism evidence="14 15">
    <name type="scientific">Porphyromonas canoris</name>
    <dbReference type="NCBI Taxonomy" id="36875"/>
    <lineage>
        <taxon>Bacteria</taxon>
        <taxon>Pseudomonadati</taxon>
        <taxon>Bacteroidota</taxon>
        <taxon>Bacteroidia</taxon>
        <taxon>Bacteroidales</taxon>
        <taxon>Porphyromonadaceae</taxon>
        <taxon>Porphyromonas</taxon>
    </lineage>
</organism>
<dbReference type="RefSeq" id="WP_036791166.1">
    <property type="nucleotide sequence ID" value="NZ_JQZV01000013.1"/>
</dbReference>
<comment type="function">
    <text evidence="2 10 12">Catalyzes the transfer of a dimethylallyl group onto the adenine at position 37 in tRNAs that read codons beginning with uridine, leading to the formation of N6-(dimethylallyl)adenosine (i(6)A).</text>
</comment>